<dbReference type="eggNOG" id="arCOG00264">
    <property type="taxonomic scope" value="Archaea"/>
</dbReference>
<dbReference type="PANTHER" id="PTHR43032:SF4">
    <property type="entry name" value="OXIDOREDUCTASE MOLYBDOPTERIN-BINDING DOMAIN-CONTAINING PROTEIN"/>
    <property type="match status" value="1"/>
</dbReference>
<reference evidence="2 3" key="1">
    <citation type="journal article" date="2012" name="J. Bacteriol.">
        <title>Complete genome sequence of the hyperthermophilic cellulolytic Crenarchaeon 'Thermogladius cellulolyticus' 1633.</title>
        <authorList>
            <person name="Mardanov A.V."/>
            <person name="Kochetkova T.V."/>
            <person name="Beletsky A.V."/>
            <person name="Bonch-Osmolovskaya E.A."/>
            <person name="Ravin N.V."/>
            <person name="Skryabin K.G."/>
        </authorList>
    </citation>
    <scope>NUCLEOTIDE SEQUENCE [LARGE SCALE GENOMIC DNA]</scope>
    <source>
        <strain evidence="3">DSM 22663 / VKM B-2946 / 1633</strain>
    </source>
</reference>
<dbReference type="EMBL" id="CP003531">
    <property type="protein sequence ID" value="AFK51072.1"/>
    <property type="molecule type" value="Genomic_DNA"/>
</dbReference>
<dbReference type="STRING" id="1184251.TCELL_0648"/>
<dbReference type="InParanoid" id="I3TE84"/>
<dbReference type="Pfam" id="PF00174">
    <property type="entry name" value="Oxidored_molyb"/>
    <property type="match status" value="1"/>
</dbReference>
<protein>
    <submittedName>
        <fullName evidence="2">Oxidoreductase, molybdopterin binding protein</fullName>
    </submittedName>
</protein>
<organism evidence="2 3">
    <name type="scientific">Thermogladius calderae (strain DSM 22663 / VKM B-2946 / 1633)</name>
    <dbReference type="NCBI Taxonomy" id="1184251"/>
    <lineage>
        <taxon>Archaea</taxon>
        <taxon>Thermoproteota</taxon>
        <taxon>Thermoprotei</taxon>
        <taxon>Desulfurococcales</taxon>
        <taxon>Desulfurococcaceae</taxon>
        <taxon>Thermogladius</taxon>
    </lineage>
</organism>
<feature type="domain" description="Oxidoreductase molybdopterin-binding" evidence="1">
    <location>
        <begin position="138"/>
        <end position="281"/>
    </location>
</feature>
<dbReference type="Proteomes" id="UP000005270">
    <property type="component" value="Chromosome"/>
</dbReference>
<dbReference type="Gene3D" id="3.90.420.10">
    <property type="entry name" value="Oxidoreductase, molybdopterin-binding domain"/>
    <property type="match status" value="1"/>
</dbReference>
<dbReference type="InterPro" id="IPR000572">
    <property type="entry name" value="OxRdtase_Mopterin-bd_dom"/>
</dbReference>
<evidence type="ECO:0000313" key="2">
    <source>
        <dbReference type="EMBL" id="AFK51072.1"/>
    </source>
</evidence>
<name>I3TE84_THEC1</name>
<dbReference type="FunCoup" id="I3TE84">
    <property type="interactions" value="66"/>
</dbReference>
<dbReference type="InterPro" id="IPR036374">
    <property type="entry name" value="OxRdtase_Mopterin-bd_sf"/>
</dbReference>
<dbReference type="HOGENOM" id="CLU_876029_0_0_2"/>
<evidence type="ECO:0000259" key="1">
    <source>
        <dbReference type="Pfam" id="PF00174"/>
    </source>
</evidence>
<gene>
    <name evidence="2" type="ordered locus">TCELL_0648</name>
</gene>
<keyword evidence="3" id="KW-1185">Reference proteome</keyword>
<evidence type="ECO:0000313" key="3">
    <source>
        <dbReference type="Proteomes" id="UP000005270"/>
    </source>
</evidence>
<accession>I3TE84</accession>
<dbReference type="SUPFAM" id="SSF56524">
    <property type="entry name" value="Oxidoreductase molybdopterin-binding domain"/>
    <property type="match status" value="1"/>
</dbReference>
<dbReference type="PANTHER" id="PTHR43032">
    <property type="entry name" value="PROTEIN-METHIONINE-SULFOXIDE REDUCTASE"/>
    <property type="match status" value="1"/>
</dbReference>
<sequence length="301" mass="34188">MEEWPGILAVYDCPVNVVFNDVEDVKSFVEGVLKGAGLEGVLEFSSNEAIGSRTVLFRLHFKPVASAREYVGIRVVAVDNVVARVLFVVPRELESVSRALESGLTIGRYNPDKDMNETTQVADQQVYIPYPVIYAVRGVPRVQPSEWYLEVAGLVENSPILHYNDLVKMPMASITTDFHCVTGWSVRSVRLRGVETRLVTELAKPLKEARWVYITGYDSYSAIVPVNEFSKGVLVLYMGDKPLPPEHGGPVRLFFPGLYGWKSVKWVKRLEFTSEYRDGYWEVMGYHPRGRVENSERFKRF</sequence>
<proteinExistence type="predicted"/>
<dbReference type="KEGG" id="thg:TCELL_0648"/>
<dbReference type="AlphaFoldDB" id="I3TE84"/>